<dbReference type="AlphaFoldDB" id="A0A640UT49"/>
<evidence type="ECO:0000313" key="3">
    <source>
        <dbReference type="Proteomes" id="UP000431826"/>
    </source>
</evidence>
<dbReference type="Proteomes" id="UP000431826">
    <property type="component" value="Unassembled WGS sequence"/>
</dbReference>
<comment type="caution">
    <text evidence="2">The sequence shown here is derived from an EMBL/GenBank/DDBJ whole genome shotgun (WGS) entry which is preliminary data.</text>
</comment>
<keyword evidence="3" id="KW-1185">Reference proteome</keyword>
<gene>
    <name evidence="2" type="ORF">Stube_32270</name>
</gene>
<accession>A0A640UT49</accession>
<sequence length="86" mass="9533">MTARVSQASDDARTGLVAPGVFRNATVRKTPAIGTLTRPAGAEGRKAEESPRPRTAKRDCARGVRHRTQLRPNEMHLGCFMRVFMR</sequence>
<dbReference type="EMBL" id="BLIR01000001">
    <property type="protein sequence ID" value="GFE38554.1"/>
    <property type="molecule type" value="Genomic_DNA"/>
</dbReference>
<evidence type="ECO:0000313" key="2">
    <source>
        <dbReference type="EMBL" id="GFE38554.1"/>
    </source>
</evidence>
<name>A0A640UT49_9ACTN</name>
<evidence type="ECO:0000256" key="1">
    <source>
        <dbReference type="SAM" id="MobiDB-lite"/>
    </source>
</evidence>
<proteinExistence type="predicted"/>
<reference evidence="2 3" key="1">
    <citation type="submission" date="2019-12" db="EMBL/GenBank/DDBJ databases">
        <title>Whole genome shotgun sequence of Streptomyces tubercidicus NBRC 13090.</title>
        <authorList>
            <person name="Ichikawa N."/>
            <person name="Kimura A."/>
            <person name="Kitahashi Y."/>
            <person name="Komaki H."/>
            <person name="Tamura T."/>
        </authorList>
    </citation>
    <scope>NUCLEOTIDE SEQUENCE [LARGE SCALE GENOMIC DNA]</scope>
    <source>
        <strain evidence="2 3">NBRC 13090</strain>
    </source>
</reference>
<organism evidence="2 3">
    <name type="scientific">Streptomyces tubercidicus</name>
    <dbReference type="NCBI Taxonomy" id="47759"/>
    <lineage>
        <taxon>Bacteria</taxon>
        <taxon>Bacillati</taxon>
        <taxon>Actinomycetota</taxon>
        <taxon>Actinomycetes</taxon>
        <taxon>Kitasatosporales</taxon>
        <taxon>Streptomycetaceae</taxon>
        <taxon>Streptomyces</taxon>
    </lineage>
</organism>
<feature type="region of interest" description="Disordered" evidence="1">
    <location>
        <begin position="29"/>
        <end position="62"/>
    </location>
</feature>
<protein>
    <submittedName>
        <fullName evidence="2">Uncharacterized protein</fullName>
    </submittedName>
</protein>
<feature type="compositionally biased region" description="Basic and acidic residues" evidence="1">
    <location>
        <begin position="43"/>
        <end position="62"/>
    </location>
</feature>